<name>A0A6J6C110_9ZZZZ</name>
<dbReference type="EMBL" id="CAEZSH010000134">
    <property type="protein sequence ID" value="CAB4545072.1"/>
    <property type="molecule type" value="Genomic_DNA"/>
</dbReference>
<reference evidence="2" key="1">
    <citation type="submission" date="2020-05" db="EMBL/GenBank/DDBJ databases">
        <authorList>
            <person name="Chiriac C."/>
            <person name="Salcher M."/>
            <person name="Ghai R."/>
            <person name="Kavagutti S V."/>
        </authorList>
    </citation>
    <scope>NUCLEOTIDE SEQUENCE</scope>
</reference>
<feature type="transmembrane region" description="Helical" evidence="1">
    <location>
        <begin position="98"/>
        <end position="119"/>
    </location>
</feature>
<feature type="transmembrane region" description="Helical" evidence="1">
    <location>
        <begin position="71"/>
        <end position="92"/>
    </location>
</feature>
<dbReference type="AlphaFoldDB" id="A0A6J6C110"/>
<accession>A0A6J6C110</accession>
<sequence length="136" mass="15520">MRIDLPKHLRKLLKKRDGPQVETTNIFFQLYLTRMRKARRARVILNDKSLNLSEPDQNLLRLFCVENYSSAWAFLASPTLGVLLAGIFGQIVEEEYGRFWSTTVALSLLTGSIGFYFAIKAMLFSLLLRILPAAPN</sequence>
<organism evidence="2">
    <name type="scientific">freshwater metagenome</name>
    <dbReference type="NCBI Taxonomy" id="449393"/>
    <lineage>
        <taxon>unclassified sequences</taxon>
        <taxon>metagenomes</taxon>
        <taxon>ecological metagenomes</taxon>
    </lineage>
</organism>
<evidence type="ECO:0000256" key="1">
    <source>
        <dbReference type="SAM" id="Phobius"/>
    </source>
</evidence>
<proteinExistence type="predicted"/>
<protein>
    <submittedName>
        <fullName evidence="2">Unannotated protein</fullName>
    </submittedName>
</protein>
<keyword evidence="1" id="KW-0812">Transmembrane</keyword>
<gene>
    <name evidence="2" type="ORF">UFOPK1410_00913</name>
</gene>
<keyword evidence="1" id="KW-0472">Membrane</keyword>
<evidence type="ECO:0000313" key="2">
    <source>
        <dbReference type="EMBL" id="CAB4545072.1"/>
    </source>
</evidence>
<keyword evidence="1" id="KW-1133">Transmembrane helix</keyword>